<dbReference type="Proteomes" id="UP000056968">
    <property type="component" value="Chromosome"/>
</dbReference>
<evidence type="ECO:0000313" key="2">
    <source>
        <dbReference type="EMBL" id="ALR21354.1"/>
    </source>
</evidence>
<evidence type="ECO:0000256" key="1">
    <source>
        <dbReference type="SAM" id="SignalP"/>
    </source>
</evidence>
<keyword evidence="3" id="KW-1185">Reference proteome</keyword>
<feature type="chain" id="PRO_5006611852" description="Thioredoxin-like fold domain-containing protein" evidence="1">
    <location>
        <begin position="22"/>
        <end position="194"/>
    </location>
</feature>
<keyword evidence="1" id="KW-0732">Signal</keyword>
<proteinExistence type="predicted"/>
<dbReference type="OrthoDB" id="7446322at2"/>
<evidence type="ECO:0000313" key="3">
    <source>
        <dbReference type="Proteomes" id="UP000056968"/>
    </source>
</evidence>
<feature type="signal peptide" evidence="1">
    <location>
        <begin position="1"/>
        <end position="21"/>
    </location>
</feature>
<evidence type="ECO:0008006" key="4">
    <source>
        <dbReference type="Google" id="ProtNLM"/>
    </source>
</evidence>
<gene>
    <name evidence="2" type="ORF">ATN00_14715</name>
</gene>
<protein>
    <recommendedName>
        <fullName evidence="4">Thioredoxin-like fold domain-containing protein</fullName>
    </recommendedName>
</protein>
<name>A0A0S3F148_9SPHN</name>
<sequence>MIRFVAILFVALVMASAPTHAQAPTREQAMRAAIHPISTDAEMRQWLARVPVTRDWPPDFAETMKGQPPAFIVEMSTAPGCIPCADLWARLGTLGQRYGWKVRTIGSQEAMLRSGRLGLPWVGHPVAWVRPVADSNRIIPVAIGTDHEPNLARNLYLAAKMLTGVKPAVGVRGMAKFTGIVAAATRLSSNRARN</sequence>
<dbReference type="STRING" id="1332080.ATN00_14715"/>
<reference evidence="2 3" key="1">
    <citation type="submission" date="2015-11" db="EMBL/GenBank/DDBJ databases">
        <title>A Two-component Flavoprotein Monooxygenase System MeaXY Responsible for para-Hydroxylation of 2-Methyl-6-ethylaniline and 2,6-Diethylaniline in Sphingobium baderi DE-13.</title>
        <authorList>
            <person name="Cheng M."/>
            <person name="Meng Q."/>
            <person name="Yang Y."/>
            <person name="Chu C."/>
            <person name="Yan X."/>
            <person name="He J."/>
            <person name="Li S."/>
        </authorList>
    </citation>
    <scope>NUCLEOTIDE SEQUENCE [LARGE SCALE GENOMIC DNA]</scope>
    <source>
        <strain evidence="2 3">DE-13</strain>
    </source>
</reference>
<dbReference type="AlphaFoldDB" id="A0A0S3F148"/>
<dbReference type="EMBL" id="CP013264">
    <property type="protein sequence ID" value="ALR21354.1"/>
    <property type="molecule type" value="Genomic_DNA"/>
</dbReference>
<dbReference type="RefSeq" id="WP_062066079.1">
    <property type="nucleotide sequence ID" value="NZ_CP013264.1"/>
</dbReference>
<accession>A0A0S3F148</accession>
<dbReference type="KEGG" id="sbd:ATN00_14715"/>
<organism evidence="2 3">
    <name type="scientific">Sphingobium baderi</name>
    <dbReference type="NCBI Taxonomy" id="1332080"/>
    <lineage>
        <taxon>Bacteria</taxon>
        <taxon>Pseudomonadati</taxon>
        <taxon>Pseudomonadota</taxon>
        <taxon>Alphaproteobacteria</taxon>
        <taxon>Sphingomonadales</taxon>
        <taxon>Sphingomonadaceae</taxon>
        <taxon>Sphingobium</taxon>
    </lineage>
</organism>